<dbReference type="NCBIfam" id="NF008228">
    <property type="entry name" value="PRK10995.1"/>
    <property type="match status" value="1"/>
</dbReference>
<proteinExistence type="inferred from homology"/>
<comment type="subcellular location">
    <subcellularLocation>
        <location evidence="1">Cell inner membrane</location>
        <topology evidence="1">Multi-pass membrane protein</topology>
    </subcellularLocation>
    <subcellularLocation>
        <location evidence="8">Cell membrane</location>
        <topology evidence="8">Multi-pass membrane protein</topology>
    </subcellularLocation>
</comment>
<evidence type="ECO:0000256" key="1">
    <source>
        <dbReference type="ARBA" id="ARBA00004429"/>
    </source>
</evidence>
<feature type="transmembrane region" description="Helical" evidence="8">
    <location>
        <begin position="193"/>
        <end position="211"/>
    </location>
</feature>
<evidence type="ECO:0000256" key="2">
    <source>
        <dbReference type="ARBA" id="ARBA00009784"/>
    </source>
</evidence>
<dbReference type="InterPro" id="IPR002771">
    <property type="entry name" value="Multi_antbiot-R_MarC"/>
</dbReference>
<feature type="transmembrane region" description="Helical" evidence="8">
    <location>
        <begin position="151"/>
        <end position="172"/>
    </location>
</feature>
<dbReference type="PANTHER" id="PTHR33508">
    <property type="entry name" value="UPF0056 MEMBRANE PROTEIN YHCE"/>
    <property type="match status" value="1"/>
</dbReference>
<dbReference type="OrthoDB" id="21094at2"/>
<keyword evidence="5 8" id="KW-0812">Transmembrane</keyword>
<keyword evidence="3" id="KW-1003">Cell membrane</keyword>
<dbReference type="STRING" id="1121001.SAMN02745857_03410"/>
<feature type="transmembrane region" description="Helical" evidence="8">
    <location>
        <begin position="77"/>
        <end position="94"/>
    </location>
</feature>
<evidence type="ECO:0000256" key="5">
    <source>
        <dbReference type="ARBA" id="ARBA00022692"/>
    </source>
</evidence>
<evidence type="ECO:0000256" key="4">
    <source>
        <dbReference type="ARBA" id="ARBA00022519"/>
    </source>
</evidence>
<feature type="transmembrane region" description="Helical" evidence="8">
    <location>
        <begin position="49"/>
        <end position="70"/>
    </location>
</feature>
<comment type="similarity">
    <text evidence="2 8">Belongs to the UPF0056 (MarC) family.</text>
</comment>
<name>A0A1W1XXW3_9NEIS</name>
<comment type="caution">
    <text evidence="8">Lacks conserved residue(s) required for the propagation of feature annotation.</text>
</comment>
<evidence type="ECO:0000256" key="7">
    <source>
        <dbReference type="ARBA" id="ARBA00023136"/>
    </source>
</evidence>
<dbReference type="Pfam" id="PF01914">
    <property type="entry name" value="MarC"/>
    <property type="match status" value="1"/>
</dbReference>
<dbReference type="AlphaFoldDB" id="A0A1W1XXW3"/>
<dbReference type="GO" id="GO:0005886">
    <property type="term" value="C:plasma membrane"/>
    <property type="evidence" value="ECO:0007669"/>
    <property type="project" value="UniProtKB-SubCell"/>
</dbReference>
<keyword evidence="7 8" id="KW-0472">Membrane</keyword>
<keyword evidence="6 8" id="KW-1133">Transmembrane helix</keyword>
<dbReference type="NCBIfam" id="TIGR00427">
    <property type="entry name" value="NAAT family transporter"/>
    <property type="match status" value="1"/>
</dbReference>
<protein>
    <recommendedName>
        <fullName evidence="8">UPF0056 membrane protein</fullName>
    </recommendedName>
</protein>
<gene>
    <name evidence="9" type="ORF">SAMN02745857_03410</name>
</gene>
<evidence type="ECO:0000313" key="10">
    <source>
        <dbReference type="Proteomes" id="UP000192761"/>
    </source>
</evidence>
<dbReference type="RefSeq" id="WP_084092363.1">
    <property type="nucleotide sequence ID" value="NZ_FWXD01000025.1"/>
</dbReference>
<evidence type="ECO:0000256" key="6">
    <source>
        <dbReference type="ARBA" id="ARBA00022989"/>
    </source>
</evidence>
<evidence type="ECO:0000313" key="9">
    <source>
        <dbReference type="EMBL" id="SMC28790.1"/>
    </source>
</evidence>
<keyword evidence="10" id="KW-1185">Reference proteome</keyword>
<dbReference type="EMBL" id="FWXD01000025">
    <property type="protein sequence ID" value="SMC28790.1"/>
    <property type="molecule type" value="Genomic_DNA"/>
</dbReference>
<evidence type="ECO:0000256" key="8">
    <source>
        <dbReference type="RuleBase" id="RU362048"/>
    </source>
</evidence>
<organism evidence="9 10">
    <name type="scientific">Andreprevotia lacus DSM 23236</name>
    <dbReference type="NCBI Taxonomy" id="1121001"/>
    <lineage>
        <taxon>Bacteria</taxon>
        <taxon>Pseudomonadati</taxon>
        <taxon>Pseudomonadota</taxon>
        <taxon>Betaproteobacteria</taxon>
        <taxon>Neisseriales</taxon>
        <taxon>Chitinibacteraceae</taxon>
        <taxon>Andreprevotia</taxon>
    </lineage>
</organism>
<dbReference type="Proteomes" id="UP000192761">
    <property type="component" value="Unassembled WGS sequence"/>
</dbReference>
<keyword evidence="4" id="KW-0997">Cell inner membrane</keyword>
<accession>A0A1W1XXW3</accession>
<reference evidence="9 10" key="1">
    <citation type="submission" date="2017-04" db="EMBL/GenBank/DDBJ databases">
        <authorList>
            <person name="Afonso C.L."/>
            <person name="Miller P.J."/>
            <person name="Scott M.A."/>
            <person name="Spackman E."/>
            <person name="Goraichik I."/>
            <person name="Dimitrov K.M."/>
            <person name="Suarez D.L."/>
            <person name="Swayne D.E."/>
        </authorList>
    </citation>
    <scope>NUCLEOTIDE SEQUENCE [LARGE SCALE GENOMIC DNA]</scope>
    <source>
        <strain evidence="9 10">DSM 23236</strain>
    </source>
</reference>
<sequence>MLLEIFSTILATLAALLPIANPLFAVTILPGLTAHLSEEERRKQVQRACYYMAGILITFLLAGALIMDFFSISIPGLRIAGGLVVAYIGFTMLFPHEGGSLTDAAQAEAVSRRDISFTPLAMPSLSGPGSIAVVISLSSGVHSQIGGLPVWLGYAAVSTGILITAWLSWMTLRASTRLYRFLGENGINAISRIMGFLLICIGVQFLINGASDLLHDPAFMPQRSN</sequence>
<evidence type="ECO:0000256" key="3">
    <source>
        <dbReference type="ARBA" id="ARBA00022475"/>
    </source>
</evidence>
<dbReference type="PANTHER" id="PTHR33508:SF2">
    <property type="entry name" value="UPF0056 INNER MEMBRANE PROTEIN MARC"/>
    <property type="match status" value="1"/>
</dbReference>